<dbReference type="InterPro" id="IPR036890">
    <property type="entry name" value="HATPase_C_sf"/>
</dbReference>
<proteinExistence type="predicted"/>
<feature type="transmembrane region" description="Helical" evidence="8">
    <location>
        <begin position="25"/>
        <end position="42"/>
    </location>
</feature>
<evidence type="ECO:0000256" key="3">
    <source>
        <dbReference type="ARBA" id="ARBA00022553"/>
    </source>
</evidence>
<accession>A0A6P1WA39</accession>
<dbReference type="KEGG" id="senf:GJR95_40355"/>
<dbReference type="PANTHER" id="PTHR41523">
    <property type="entry name" value="TWO-COMPONENT SYSTEM SENSOR PROTEIN"/>
    <property type="match status" value="1"/>
</dbReference>
<dbReference type="Pfam" id="PF13424">
    <property type="entry name" value="TPR_12"/>
    <property type="match status" value="1"/>
</dbReference>
<evidence type="ECO:0000313" key="11">
    <source>
        <dbReference type="Proteomes" id="UP000464577"/>
    </source>
</evidence>
<keyword evidence="11" id="KW-1185">Reference proteome</keyword>
<dbReference type="InterPro" id="IPR011495">
    <property type="entry name" value="Sig_transdc_His_kin_sub2_dim/P"/>
</dbReference>
<protein>
    <recommendedName>
        <fullName evidence="2">histidine kinase</fullName>
        <ecNumber evidence="2">2.7.13.3</ecNumber>
    </recommendedName>
</protein>
<dbReference type="Gene3D" id="3.30.450.20">
    <property type="entry name" value="PAS domain"/>
    <property type="match status" value="1"/>
</dbReference>
<organism evidence="10 11">
    <name type="scientific">Spirosoma endbachense</name>
    <dbReference type="NCBI Taxonomy" id="2666025"/>
    <lineage>
        <taxon>Bacteria</taxon>
        <taxon>Pseudomonadati</taxon>
        <taxon>Bacteroidota</taxon>
        <taxon>Cytophagia</taxon>
        <taxon>Cytophagales</taxon>
        <taxon>Cytophagaceae</taxon>
        <taxon>Spirosoma</taxon>
    </lineage>
</organism>
<evidence type="ECO:0000256" key="6">
    <source>
        <dbReference type="ARBA" id="ARBA00022777"/>
    </source>
</evidence>
<dbReference type="Gene3D" id="3.30.565.10">
    <property type="entry name" value="Histidine kinase-like ATPase, C-terminal domain"/>
    <property type="match status" value="1"/>
</dbReference>
<dbReference type="Pfam" id="PF07568">
    <property type="entry name" value="HisKA_2"/>
    <property type="match status" value="1"/>
</dbReference>
<comment type="catalytic activity">
    <reaction evidence="1">
        <text>ATP + protein L-histidine = ADP + protein N-phospho-L-histidine.</text>
        <dbReference type="EC" id="2.7.13.3"/>
    </reaction>
</comment>
<dbReference type="PANTHER" id="PTHR41523:SF8">
    <property type="entry name" value="ETHYLENE RESPONSE SENSOR PROTEIN"/>
    <property type="match status" value="1"/>
</dbReference>
<dbReference type="Proteomes" id="UP000464577">
    <property type="component" value="Chromosome"/>
</dbReference>
<dbReference type="Gene3D" id="1.25.40.10">
    <property type="entry name" value="Tetratricopeptide repeat domain"/>
    <property type="match status" value="2"/>
</dbReference>
<evidence type="ECO:0000313" key="10">
    <source>
        <dbReference type="EMBL" id="QHW00908.1"/>
    </source>
</evidence>
<evidence type="ECO:0000256" key="5">
    <source>
        <dbReference type="ARBA" id="ARBA00022741"/>
    </source>
</evidence>
<feature type="transmembrane region" description="Helical" evidence="8">
    <location>
        <begin position="397"/>
        <end position="416"/>
    </location>
</feature>
<evidence type="ECO:0000256" key="2">
    <source>
        <dbReference type="ARBA" id="ARBA00012438"/>
    </source>
</evidence>
<reference evidence="10 11" key="1">
    <citation type="submission" date="2019-11" db="EMBL/GenBank/DDBJ databases">
        <title>Spirosoma endbachense sp. nov., isolated from a natural salt meadow.</title>
        <authorList>
            <person name="Rojas J."/>
            <person name="Ambika Manirajan B."/>
            <person name="Ratering S."/>
            <person name="Suarez C."/>
            <person name="Geissler-Plaum R."/>
            <person name="Schnell S."/>
        </authorList>
    </citation>
    <scope>NUCLEOTIDE SEQUENCE [LARGE SCALE GENOMIC DNA]</scope>
    <source>
        <strain evidence="10 11">I-24</strain>
    </source>
</reference>
<keyword evidence="8" id="KW-1133">Transmembrane helix</keyword>
<dbReference type="InterPro" id="IPR003594">
    <property type="entry name" value="HATPase_dom"/>
</dbReference>
<name>A0A6P1WA39_9BACT</name>
<keyword evidence="3" id="KW-0597">Phosphoprotein</keyword>
<evidence type="ECO:0000256" key="8">
    <source>
        <dbReference type="SAM" id="Phobius"/>
    </source>
</evidence>
<dbReference type="SMART" id="SM00028">
    <property type="entry name" value="TPR"/>
    <property type="match status" value="3"/>
</dbReference>
<keyword evidence="8" id="KW-0472">Membrane</keyword>
<dbReference type="EC" id="2.7.13.3" evidence="2"/>
<feature type="domain" description="Histidine kinase/HSP90-like ATPase" evidence="9">
    <location>
        <begin position="543"/>
        <end position="641"/>
    </location>
</feature>
<sequence>MGKTERPTDLVSPLWQLFRDKQMNLRIWALLYSIQRAFWFIIAKLNTPIHLVVIFLISTTPIYLLSAQPKLTDSLKHELVLANQDTSRVLVLSELCLQYRLSKPDSAFWYGQKALHLARQINYLKGEANALGSIGFVMREVGNLPNALRVEFKAIQIAEGSGDVYEIARSMNIVGNIYLDLKDFPNALKYYHLARQKHTAIHHEPGLAITQSNIGSTYEQMNKLDSAWYYERQGYQKMLRLNLVNNMPYALRILGNIQAKRGNPSLAMHYYRQSQAIAQKEYNLRNIAFANTAIAKLYQKINQPDSCVFYAKKSLLESEKGSFIRGILMASSILAEVYETRNTTEALRYYKLAAITRDKLYGAEKLQSLQSITFDEQERQRDLEAAQLAYQQQVRQYILLISLLILLLIALILWRINLQKQKANALLFQQKLKIGQQSDQLTLMMQELHHRVKNNFAIVTSLLKLQSVRLEDEKAIQAMLAGQQRVEAMSLIHQRLYQSDQVTTVNMDEYMTDLARGLMGAYGYNLSNFDLYLNIEYKTLDVDIAMPLGLIANELLTNAFKHAYSTNKEPMLRISLFNGNGLTLEVQDNGPGLDMTSWKKRSNKSSFGKQLIVSLCDQLEAHLEVIQDNGTLFRINIPKLYMSNMRTVLSQQALPS</sequence>
<dbReference type="SMART" id="SM00387">
    <property type="entry name" value="HATPase_c"/>
    <property type="match status" value="1"/>
</dbReference>
<dbReference type="GO" id="GO:0004673">
    <property type="term" value="F:protein histidine kinase activity"/>
    <property type="evidence" value="ECO:0007669"/>
    <property type="project" value="UniProtKB-EC"/>
</dbReference>
<evidence type="ECO:0000256" key="1">
    <source>
        <dbReference type="ARBA" id="ARBA00000085"/>
    </source>
</evidence>
<dbReference type="GO" id="GO:0005524">
    <property type="term" value="F:ATP binding"/>
    <property type="evidence" value="ECO:0007669"/>
    <property type="project" value="UniProtKB-KW"/>
</dbReference>
<dbReference type="SUPFAM" id="SSF48452">
    <property type="entry name" value="TPR-like"/>
    <property type="match status" value="1"/>
</dbReference>
<dbReference type="SUPFAM" id="SSF55874">
    <property type="entry name" value="ATPase domain of HSP90 chaperone/DNA topoisomerase II/histidine kinase"/>
    <property type="match status" value="1"/>
</dbReference>
<dbReference type="InterPro" id="IPR019734">
    <property type="entry name" value="TPR_rpt"/>
</dbReference>
<keyword evidence="6" id="KW-0418">Kinase</keyword>
<dbReference type="EMBL" id="CP045997">
    <property type="protein sequence ID" value="QHW00908.1"/>
    <property type="molecule type" value="Genomic_DNA"/>
</dbReference>
<evidence type="ECO:0000256" key="4">
    <source>
        <dbReference type="ARBA" id="ARBA00022679"/>
    </source>
</evidence>
<keyword evidence="8" id="KW-0812">Transmembrane</keyword>
<keyword evidence="5" id="KW-0547">Nucleotide-binding</keyword>
<keyword evidence="7" id="KW-0067">ATP-binding</keyword>
<keyword evidence="4" id="KW-0808">Transferase</keyword>
<dbReference type="InterPro" id="IPR011990">
    <property type="entry name" value="TPR-like_helical_dom_sf"/>
</dbReference>
<feature type="transmembrane region" description="Helical" evidence="8">
    <location>
        <begin position="48"/>
        <end position="66"/>
    </location>
</feature>
<dbReference type="Pfam" id="PF02518">
    <property type="entry name" value="HATPase_c"/>
    <property type="match status" value="1"/>
</dbReference>
<gene>
    <name evidence="10" type="ORF">GJR95_40355</name>
</gene>
<dbReference type="AlphaFoldDB" id="A0A6P1WA39"/>
<evidence type="ECO:0000256" key="7">
    <source>
        <dbReference type="ARBA" id="ARBA00022840"/>
    </source>
</evidence>
<evidence type="ECO:0000259" key="9">
    <source>
        <dbReference type="SMART" id="SM00387"/>
    </source>
</evidence>